<evidence type="ECO:0000256" key="6">
    <source>
        <dbReference type="ARBA" id="ARBA00023098"/>
    </source>
</evidence>
<proteinExistence type="inferred from homology"/>
<feature type="compositionally biased region" description="Basic and acidic residues" evidence="8">
    <location>
        <begin position="1"/>
        <end position="18"/>
    </location>
</feature>
<feature type="region of interest" description="Disordered" evidence="8">
    <location>
        <begin position="1"/>
        <end position="33"/>
    </location>
</feature>
<dbReference type="GeneID" id="119745880"/>
<evidence type="ECO:0000256" key="8">
    <source>
        <dbReference type="SAM" id="MobiDB-lite"/>
    </source>
</evidence>
<evidence type="ECO:0000256" key="7">
    <source>
        <dbReference type="ARBA" id="ARBA00023136"/>
    </source>
</evidence>
<protein>
    <recommendedName>
        <fullName evidence="12">Fat storage-inducing transmembrane protein</fullName>
    </recommendedName>
</protein>
<dbReference type="InterPro" id="IPR046401">
    <property type="entry name" value="FITM1/2"/>
</dbReference>
<feature type="transmembrane region" description="Helical" evidence="9">
    <location>
        <begin position="125"/>
        <end position="143"/>
    </location>
</feature>
<dbReference type="PANTHER" id="PTHR23129">
    <property type="entry name" value="ACYL-COENZYME A DIPHOSPHATASE FITM2"/>
    <property type="match status" value="1"/>
</dbReference>
<keyword evidence="6" id="KW-0443">Lipid metabolism</keyword>
<evidence type="ECO:0008006" key="12">
    <source>
        <dbReference type="Google" id="ProtNLM"/>
    </source>
</evidence>
<accession>A0A914BS70</accession>
<feature type="transmembrane region" description="Helical" evidence="9">
    <location>
        <begin position="276"/>
        <end position="294"/>
    </location>
</feature>
<dbReference type="InterPro" id="IPR019388">
    <property type="entry name" value="FIT"/>
</dbReference>
<evidence type="ECO:0000256" key="2">
    <source>
        <dbReference type="ARBA" id="ARBA00022692"/>
    </source>
</evidence>
<evidence type="ECO:0000256" key="5">
    <source>
        <dbReference type="ARBA" id="ARBA00022989"/>
    </source>
</evidence>
<feature type="transmembrane region" description="Helical" evidence="9">
    <location>
        <begin position="90"/>
        <end position="113"/>
    </location>
</feature>
<dbReference type="OrthoDB" id="5579088at2759"/>
<dbReference type="EnsemblMetazoa" id="XM_038222538.1">
    <property type="protein sequence ID" value="XP_038078466.1"/>
    <property type="gene ID" value="LOC119745880"/>
</dbReference>
<dbReference type="Pfam" id="PF10261">
    <property type="entry name" value="FIT"/>
    <property type="match status" value="1"/>
</dbReference>
<keyword evidence="11" id="KW-1185">Reference proteome</keyword>
<dbReference type="RefSeq" id="XP_038078466.1">
    <property type="nucleotide sequence ID" value="XM_038222538.1"/>
</dbReference>
<feature type="transmembrane region" description="Helical" evidence="9">
    <location>
        <begin position="246"/>
        <end position="270"/>
    </location>
</feature>
<evidence type="ECO:0000256" key="1">
    <source>
        <dbReference type="ARBA" id="ARBA00004477"/>
    </source>
</evidence>
<comment type="subcellular location">
    <subcellularLocation>
        <location evidence="1">Endoplasmic reticulum membrane</location>
        <topology evidence="1">Multi-pass membrane protein</topology>
    </subcellularLocation>
</comment>
<dbReference type="PANTHER" id="PTHR23129:SF0">
    <property type="entry name" value="ACYL-COENZYME A DIPHOSPHATASE FITM2"/>
    <property type="match status" value="1"/>
</dbReference>
<keyword evidence="5 9" id="KW-1133">Transmembrane helix</keyword>
<dbReference type="AlphaFoldDB" id="A0A914BS70"/>
<dbReference type="GO" id="GO:0005789">
    <property type="term" value="C:endoplasmic reticulum membrane"/>
    <property type="evidence" value="ECO:0007669"/>
    <property type="project" value="UniProtKB-SubCell"/>
</dbReference>
<dbReference type="GO" id="GO:0010945">
    <property type="term" value="F:coenzyme A diphosphatase activity"/>
    <property type="evidence" value="ECO:0007669"/>
    <property type="project" value="InterPro"/>
</dbReference>
<reference evidence="10" key="1">
    <citation type="submission" date="2022-11" db="UniProtKB">
        <authorList>
            <consortium name="EnsemblMetazoa"/>
        </authorList>
    </citation>
    <scope>IDENTIFICATION</scope>
</reference>
<sequence length="301" mass="34395">MERHTMFKEDSAVTETRRRMPSNSPENSEMNTSVPSESVLDKAFDTFCKVNTVNLVQFLSFAVTIGSLVYEFRPPPPAEGGSYFSDKRNFFNQYFVKLAWGWTMAIYTPFVVLSGLQSPAKIGQIFRGLVRVLAVGTAAWYWWVEIVFHRVMQVTGACVGNESLTAVRACIKAGHYWDGYDISGHCFLLIYSALLIHEELRIVRKRVITMNKRGRISNELLQNNATIPAANVTVSYDSLVSFLQKLFTVLLIMLELLWILMVMMTSIYFHVWSHKLLGTLIAIVSWHCTYNLWYKAMVFPG</sequence>
<keyword evidence="2 9" id="KW-0812">Transmembrane</keyword>
<name>A0A914BS70_PATMI</name>
<dbReference type="GO" id="GO:0019915">
    <property type="term" value="P:lipid storage"/>
    <property type="evidence" value="ECO:0007669"/>
    <property type="project" value="InterPro"/>
</dbReference>
<dbReference type="GO" id="GO:0008654">
    <property type="term" value="P:phospholipid biosynthetic process"/>
    <property type="evidence" value="ECO:0007669"/>
    <property type="project" value="TreeGrafter"/>
</dbReference>
<dbReference type="OMA" id="TYRFWYL"/>
<dbReference type="HAMAP" id="MF_03230">
    <property type="entry name" value="FITM2"/>
    <property type="match status" value="1"/>
</dbReference>
<organism evidence="10 11">
    <name type="scientific">Patiria miniata</name>
    <name type="common">Bat star</name>
    <name type="synonym">Asterina miniata</name>
    <dbReference type="NCBI Taxonomy" id="46514"/>
    <lineage>
        <taxon>Eukaryota</taxon>
        <taxon>Metazoa</taxon>
        <taxon>Echinodermata</taxon>
        <taxon>Eleutherozoa</taxon>
        <taxon>Asterozoa</taxon>
        <taxon>Asteroidea</taxon>
        <taxon>Valvatacea</taxon>
        <taxon>Valvatida</taxon>
        <taxon>Asterinidae</taxon>
        <taxon>Patiria</taxon>
    </lineage>
</organism>
<evidence type="ECO:0000256" key="9">
    <source>
        <dbReference type="SAM" id="Phobius"/>
    </source>
</evidence>
<dbReference type="GO" id="GO:0034389">
    <property type="term" value="P:lipid droplet organization"/>
    <property type="evidence" value="ECO:0007669"/>
    <property type="project" value="InterPro"/>
</dbReference>
<keyword evidence="3" id="KW-0378">Hydrolase</keyword>
<evidence type="ECO:0000256" key="3">
    <source>
        <dbReference type="ARBA" id="ARBA00022801"/>
    </source>
</evidence>
<dbReference type="Proteomes" id="UP000887568">
    <property type="component" value="Unplaced"/>
</dbReference>
<evidence type="ECO:0000313" key="11">
    <source>
        <dbReference type="Proteomes" id="UP000887568"/>
    </source>
</evidence>
<feature type="transmembrane region" description="Helical" evidence="9">
    <location>
        <begin position="52"/>
        <end position="70"/>
    </location>
</feature>
<evidence type="ECO:0000313" key="10">
    <source>
        <dbReference type="EnsemblMetazoa" id="XP_038078466.1"/>
    </source>
</evidence>
<keyword evidence="7 9" id="KW-0472">Membrane</keyword>
<evidence type="ECO:0000256" key="4">
    <source>
        <dbReference type="ARBA" id="ARBA00022824"/>
    </source>
</evidence>
<feature type="compositionally biased region" description="Polar residues" evidence="8">
    <location>
        <begin position="21"/>
        <end position="33"/>
    </location>
</feature>
<keyword evidence="4" id="KW-0256">Endoplasmic reticulum</keyword>